<evidence type="ECO:0000256" key="2">
    <source>
        <dbReference type="ARBA" id="ARBA00022723"/>
    </source>
</evidence>
<dbReference type="SUPFAM" id="SSF50952">
    <property type="entry name" value="Soluble quinoprotein glucose dehydrogenase"/>
    <property type="match status" value="1"/>
</dbReference>
<dbReference type="SUPFAM" id="SSF46626">
    <property type="entry name" value="Cytochrome c"/>
    <property type="match status" value="1"/>
</dbReference>
<dbReference type="Gene3D" id="2.120.10.30">
    <property type="entry name" value="TolB, C-terminal domain"/>
    <property type="match status" value="1"/>
</dbReference>
<evidence type="ECO:0000313" key="6">
    <source>
        <dbReference type="EMBL" id="MPR33475.1"/>
    </source>
</evidence>
<sequence>MKIDSLPKLLCKIGILPLVLLLTASVNQDDRRFNPGPDPEDELASFKIQDGFEVSLFAAEPMLINPVQMNWDADGRLWVISSTAYPHVKTGEEANDKIYILEDTDGDGKADKSTIFAEGLMTPTGILPGDGGVYVANSTEILHFMDTDGDGKADKKRRILTGFGVADTHHLIHTFRWGPEGSMYFNQAIYIYSHVETPSGIKRLEGGGAWRLRPESLELDVYARGLINPWGLQFNRWGQSFMTDGAGGEGINYAFPGATFVTAPGAERIIRGLNPGQPKHSGIEVVSGRHLPDSWQGTLLTNDFRANRINRFQLTEQGSGYASQQVEDLLWTDDVAFRPVDINVGPDGAIYVADWYNPIIQHGEVDFYDPRRDHEHGRIWRITAKGRPLVRKPNLTKASTLELLDALKVPEEWTRTQAKQTLKLRGADEVVPALKKWIINLDKSDPDYEHQLLEALWLHQTLNIVNEPLFLQLASAKSPHARAAALRTLQLWSDKISNLPALLEKAVQDPHPQVRLEAVIALRTLNTAEAARTALAVLEQPMDEFLDFALWQTTRDLEPLWTKRLKTEPEFFGTPLKTTYALKSVSNRDAVAQLVQLYQKDQVPEQYQKDVLNSLARYGTSADLGILLDQTIKSKSVQRTSDQLTALEAASSQRNMKPAGDLNRIVTFIESSDPTVAASAIRLLGRWKLDGINDQLLGIAKGKDQIRQQAALDALAMQDKNVAEKIFVELASAPNQVDLRLLATARLVPLNASEAARRGADLLRTLPEEADATPLYASFLSNKQAMRALGEEILNNKVPPAQALAGRQLVQSRVPSNRQNDDEVKLLKRALEASGGKLPPERMPQQLTDLEIIAVARQIKQSSDPEAGERIYRKSSCFTCHAIGGAGGLIGPDLSSLGTSSPVETIIRSILYPTASIKEGYELQRFAKKDGTEAMGYLVSNGNTEIVMRDVTGLEVSIPKSQIEGIEKVPGSLMPAGLTASLEKEEFDNLVGFLSKLGQSGDFRVPNERFVRRWETASPQADLAKKISSEGLTYFTKSNVPFQPIYSKVSGELPLDELSIIEVSPGKRYSIVRFEVEVLTPGKLTLALNATAGITAWADQKPIPLTDEGLAAELPKGIHTITLGIDRKLFKESSVKVELREGKGSSAQTRLRMGR</sequence>
<dbReference type="Pfam" id="PF13646">
    <property type="entry name" value="HEAT_2"/>
    <property type="match status" value="1"/>
</dbReference>
<dbReference type="Proteomes" id="UP000479293">
    <property type="component" value="Unassembled WGS sequence"/>
</dbReference>
<dbReference type="EMBL" id="WHLY01000002">
    <property type="protein sequence ID" value="MPR33475.1"/>
    <property type="molecule type" value="Genomic_DNA"/>
</dbReference>
<gene>
    <name evidence="6" type="ORF">GBK04_08880</name>
</gene>
<dbReference type="SUPFAM" id="SSF48371">
    <property type="entry name" value="ARM repeat"/>
    <property type="match status" value="2"/>
</dbReference>
<dbReference type="Gene3D" id="1.10.760.10">
    <property type="entry name" value="Cytochrome c-like domain"/>
    <property type="match status" value="1"/>
</dbReference>
<keyword evidence="1 4" id="KW-0349">Heme</keyword>
<proteinExistence type="predicted"/>
<dbReference type="InterPro" id="IPR009056">
    <property type="entry name" value="Cyt_c-like_dom"/>
</dbReference>
<dbReference type="GO" id="GO:0009055">
    <property type="term" value="F:electron transfer activity"/>
    <property type="evidence" value="ECO:0007669"/>
    <property type="project" value="InterPro"/>
</dbReference>
<dbReference type="InterPro" id="IPR011989">
    <property type="entry name" value="ARM-like"/>
</dbReference>
<evidence type="ECO:0000256" key="4">
    <source>
        <dbReference type="PROSITE-ProRule" id="PRU00433"/>
    </source>
</evidence>
<dbReference type="Gene3D" id="1.25.10.10">
    <property type="entry name" value="Leucine-rich Repeat Variant"/>
    <property type="match status" value="1"/>
</dbReference>
<dbReference type="PANTHER" id="PTHR33546">
    <property type="entry name" value="LARGE, MULTIFUNCTIONAL SECRETED PROTEIN-RELATED"/>
    <property type="match status" value="1"/>
</dbReference>
<dbReference type="AlphaFoldDB" id="A0A7C9BI17"/>
<dbReference type="InterPro" id="IPR013428">
    <property type="entry name" value="Membrane-bound_put_N"/>
</dbReference>
<evidence type="ECO:0000256" key="3">
    <source>
        <dbReference type="ARBA" id="ARBA00023004"/>
    </source>
</evidence>
<dbReference type="InterPro" id="IPR055557">
    <property type="entry name" value="DUF7133"/>
</dbReference>
<dbReference type="NCBIfam" id="TIGR02604">
    <property type="entry name" value="Piru_Ver_Nterm"/>
    <property type="match status" value="1"/>
</dbReference>
<dbReference type="GO" id="GO:0020037">
    <property type="term" value="F:heme binding"/>
    <property type="evidence" value="ECO:0007669"/>
    <property type="project" value="InterPro"/>
</dbReference>
<dbReference type="InterPro" id="IPR036909">
    <property type="entry name" value="Cyt_c-like_dom_sf"/>
</dbReference>
<keyword evidence="3 4" id="KW-0408">Iron</keyword>
<dbReference type="InterPro" id="IPR011041">
    <property type="entry name" value="Quinoprot_gluc/sorb_DH_b-prop"/>
</dbReference>
<name>A0A7C9BI17_9BACT</name>
<dbReference type="Pfam" id="PF23500">
    <property type="entry name" value="DUF7133"/>
    <property type="match status" value="2"/>
</dbReference>
<evidence type="ECO:0000256" key="1">
    <source>
        <dbReference type="ARBA" id="ARBA00022617"/>
    </source>
</evidence>
<dbReference type="PANTHER" id="PTHR33546:SF1">
    <property type="entry name" value="LARGE, MULTIFUNCTIONAL SECRETED PROTEIN"/>
    <property type="match status" value="1"/>
</dbReference>
<dbReference type="PROSITE" id="PS51007">
    <property type="entry name" value="CYTC"/>
    <property type="match status" value="1"/>
</dbReference>
<dbReference type="InterPro" id="IPR016024">
    <property type="entry name" value="ARM-type_fold"/>
</dbReference>
<evidence type="ECO:0000313" key="7">
    <source>
        <dbReference type="Proteomes" id="UP000479293"/>
    </source>
</evidence>
<accession>A0A7C9BI17</accession>
<keyword evidence="7" id="KW-1185">Reference proteome</keyword>
<organism evidence="6 7">
    <name type="scientific">Salmonirosea aquatica</name>
    <dbReference type="NCBI Taxonomy" id="2654236"/>
    <lineage>
        <taxon>Bacteria</taxon>
        <taxon>Pseudomonadati</taxon>
        <taxon>Bacteroidota</taxon>
        <taxon>Cytophagia</taxon>
        <taxon>Cytophagales</taxon>
        <taxon>Spirosomataceae</taxon>
        <taxon>Salmonirosea</taxon>
    </lineage>
</organism>
<comment type="caution">
    <text evidence="6">The sequence shown here is derived from an EMBL/GenBank/DDBJ whole genome shotgun (WGS) entry which is preliminary data.</text>
</comment>
<keyword evidence="2 4" id="KW-0479">Metal-binding</keyword>
<feature type="domain" description="Cytochrome c" evidence="5">
    <location>
        <begin position="863"/>
        <end position="998"/>
    </location>
</feature>
<evidence type="ECO:0000259" key="5">
    <source>
        <dbReference type="PROSITE" id="PS51007"/>
    </source>
</evidence>
<dbReference type="GO" id="GO:0046872">
    <property type="term" value="F:metal ion binding"/>
    <property type="evidence" value="ECO:0007669"/>
    <property type="project" value="UniProtKB-KW"/>
</dbReference>
<protein>
    <submittedName>
        <fullName evidence="6">Dehydrogenase</fullName>
    </submittedName>
</protein>
<reference evidence="6 7" key="1">
    <citation type="submission" date="2019-10" db="EMBL/GenBank/DDBJ databases">
        <title>Draft Genome Sequence of Cytophagaceae sp. SJW1-29.</title>
        <authorList>
            <person name="Choi A."/>
        </authorList>
    </citation>
    <scope>NUCLEOTIDE SEQUENCE [LARGE SCALE GENOMIC DNA]</scope>
    <source>
        <strain evidence="6 7">SJW1-29</strain>
    </source>
</reference>
<dbReference type="InterPro" id="IPR013427">
    <property type="entry name" value="Haem-bd_dom_put"/>
</dbReference>
<dbReference type="NCBIfam" id="TIGR02603">
    <property type="entry name" value="CxxCH_TIGR02603"/>
    <property type="match status" value="1"/>
</dbReference>
<dbReference type="InterPro" id="IPR011042">
    <property type="entry name" value="6-blade_b-propeller_TolB-like"/>
</dbReference>